<gene>
    <name evidence="1" type="ORF">RHODO2019_15870</name>
</gene>
<reference evidence="1" key="1">
    <citation type="submission" date="2022-10" db="EMBL/GenBank/DDBJ databases">
        <title>Rhodococcus sp.75.</title>
        <authorList>
            <person name="Sun M."/>
        </authorList>
    </citation>
    <scope>NUCLEOTIDE SEQUENCE</scope>
    <source>
        <strain evidence="1">75</strain>
    </source>
</reference>
<name>A0ABY6NYW6_9NOCA</name>
<protein>
    <submittedName>
        <fullName evidence="1">Uncharacterized protein</fullName>
    </submittedName>
</protein>
<evidence type="ECO:0000313" key="2">
    <source>
        <dbReference type="Proteomes" id="UP001164965"/>
    </source>
</evidence>
<evidence type="ECO:0000313" key="1">
    <source>
        <dbReference type="EMBL" id="UZJ24582.1"/>
    </source>
</evidence>
<dbReference type="RefSeq" id="WP_265382689.1">
    <property type="nucleotide sequence ID" value="NZ_CP110615.1"/>
</dbReference>
<sequence length="130" mass="13263">MATFLTLGMPKPEGHRPLLAGLLVEAGELPVELSADVGPSEAADALAFLVHSGRGFAACADDGTGVLRVLAATVAALRGDDVRAAWSVPDPAWVALVPDPAAEALREVLVHVVVPDVARVAAELAELGLT</sequence>
<accession>A0ABY6NYW6</accession>
<dbReference type="Proteomes" id="UP001164965">
    <property type="component" value="Chromosome"/>
</dbReference>
<keyword evidence="2" id="KW-1185">Reference proteome</keyword>
<proteinExistence type="predicted"/>
<organism evidence="1 2">
    <name type="scientific">Rhodococcus antarcticus</name>
    <dbReference type="NCBI Taxonomy" id="2987751"/>
    <lineage>
        <taxon>Bacteria</taxon>
        <taxon>Bacillati</taxon>
        <taxon>Actinomycetota</taxon>
        <taxon>Actinomycetes</taxon>
        <taxon>Mycobacteriales</taxon>
        <taxon>Nocardiaceae</taxon>
        <taxon>Rhodococcus</taxon>
    </lineage>
</organism>
<dbReference type="EMBL" id="CP110615">
    <property type="protein sequence ID" value="UZJ24582.1"/>
    <property type="molecule type" value="Genomic_DNA"/>
</dbReference>